<feature type="transmembrane region" description="Helical" evidence="1">
    <location>
        <begin position="41"/>
        <end position="69"/>
    </location>
</feature>
<proteinExistence type="predicted"/>
<dbReference type="OrthoDB" id="6430476at2759"/>
<keyword evidence="1" id="KW-1133">Transmembrane helix</keyword>
<keyword evidence="1" id="KW-0472">Membrane</keyword>
<feature type="non-terminal residue" evidence="2">
    <location>
        <position position="1"/>
    </location>
</feature>
<sequence length="132" mass="15391">MSILLRQTNRFFVCYLFVLRMTLNTRHESRCTKCCHYCRTISAFVFSHVGLGALVFGYSIVGAFTFRALEAPNELNYRHFVANERLKFADTLWTITQNSSVLKQKEWCDDVSKELEKLEKSLVIALKYNGYD</sequence>
<accession>A0A7R9R106</accession>
<evidence type="ECO:0000313" key="2">
    <source>
        <dbReference type="EMBL" id="CAD7664886.1"/>
    </source>
</evidence>
<evidence type="ECO:0000256" key="1">
    <source>
        <dbReference type="SAM" id="Phobius"/>
    </source>
</evidence>
<dbReference type="AlphaFoldDB" id="A0A7R9R106"/>
<reference evidence="2" key="1">
    <citation type="submission" date="2020-11" db="EMBL/GenBank/DDBJ databases">
        <authorList>
            <person name="Tran Van P."/>
        </authorList>
    </citation>
    <scope>NUCLEOTIDE SEQUENCE</scope>
</reference>
<gene>
    <name evidence="2" type="ORF">ONB1V03_LOCUS21444</name>
</gene>
<organism evidence="2">
    <name type="scientific">Oppiella nova</name>
    <dbReference type="NCBI Taxonomy" id="334625"/>
    <lineage>
        <taxon>Eukaryota</taxon>
        <taxon>Metazoa</taxon>
        <taxon>Ecdysozoa</taxon>
        <taxon>Arthropoda</taxon>
        <taxon>Chelicerata</taxon>
        <taxon>Arachnida</taxon>
        <taxon>Acari</taxon>
        <taxon>Acariformes</taxon>
        <taxon>Sarcoptiformes</taxon>
        <taxon>Oribatida</taxon>
        <taxon>Brachypylina</taxon>
        <taxon>Oppioidea</taxon>
        <taxon>Oppiidae</taxon>
        <taxon>Oppiella</taxon>
    </lineage>
</organism>
<dbReference type="EMBL" id="OC956574">
    <property type="protein sequence ID" value="CAD7664886.1"/>
    <property type="molecule type" value="Genomic_DNA"/>
</dbReference>
<dbReference type="Gene3D" id="1.10.287.70">
    <property type="match status" value="1"/>
</dbReference>
<name>A0A7R9R106_9ACAR</name>
<evidence type="ECO:0000313" key="3">
    <source>
        <dbReference type="Proteomes" id="UP000728032"/>
    </source>
</evidence>
<keyword evidence="3" id="KW-1185">Reference proteome</keyword>
<dbReference type="Proteomes" id="UP000728032">
    <property type="component" value="Unassembled WGS sequence"/>
</dbReference>
<keyword evidence="1" id="KW-0812">Transmembrane</keyword>
<dbReference type="EMBL" id="CAJPVJ010041749">
    <property type="protein sequence ID" value="CAG2182023.1"/>
    <property type="molecule type" value="Genomic_DNA"/>
</dbReference>
<protein>
    <submittedName>
        <fullName evidence="2">Uncharacterized protein</fullName>
    </submittedName>
</protein>